<dbReference type="SUPFAM" id="SSF53187">
    <property type="entry name" value="Zn-dependent exopeptidases"/>
    <property type="match status" value="1"/>
</dbReference>
<dbReference type="InterPro" id="IPR017439">
    <property type="entry name" value="Amidohydrolase"/>
</dbReference>
<name>A0ABM9AET2_9GAMM</name>
<dbReference type="PANTHER" id="PTHR11014">
    <property type="entry name" value="PEPTIDASE M20 FAMILY MEMBER"/>
    <property type="match status" value="1"/>
</dbReference>
<dbReference type="RefSeq" id="WP_237444401.1">
    <property type="nucleotide sequence ID" value="NZ_CAKLPX010000002.1"/>
</dbReference>
<organism evidence="3 4">
    <name type="scientific">Sinobacterium norvegicum</name>
    <dbReference type="NCBI Taxonomy" id="1641715"/>
    <lineage>
        <taxon>Bacteria</taxon>
        <taxon>Pseudomonadati</taxon>
        <taxon>Pseudomonadota</taxon>
        <taxon>Gammaproteobacteria</taxon>
        <taxon>Cellvibrionales</taxon>
        <taxon>Spongiibacteraceae</taxon>
        <taxon>Sinobacterium</taxon>
    </lineage>
</organism>
<dbReference type="Gene3D" id="3.40.630.10">
    <property type="entry name" value="Zn peptidases"/>
    <property type="match status" value="1"/>
</dbReference>
<dbReference type="Pfam" id="PF01546">
    <property type="entry name" value="Peptidase_M20"/>
    <property type="match status" value="1"/>
</dbReference>
<evidence type="ECO:0000259" key="2">
    <source>
        <dbReference type="Pfam" id="PF07687"/>
    </source>
</evidence>
<dbReference type="EMBL" id="CAKLPX010000002">
    <property type="protein sequence ID" value="CAH0991700.1"/>
    <property type="molecule type" value="Genomic_DNA"/>
</dbReference>
<dbReference type="InterPro" id="IPR036264">
    <property type="entry name" value="Bact_exopeptidase_dim_dom"/>
</dbReference>
<comment type="caution">
    <text evidence="3">The sequence shown here is derived from an EMBL/GenBank/DDBJ whole genome shotgun (WGS) entry which is preliminary data.</text>
</comment>
<evidence type="ECO:0000313" key="4">
    <source>
        <dbReference type="Proteomes" id="UP000838100"/>
    </source>
</evidence>
<protein>
    <submittedName>
        <fullName evidence="3">Hippurate hydrolase</fullName>
        <ecNumber evidence="3">3.5.1.32</ecNumber>
    </submittedName>
</protein>
<dbReference type="PIRSF" id="PIRSF005962">
    <property type="entry name" value="Pept_M20D_amidohydro"/>
    <property type="match status" value="1"/>
</dbReference>
<evidence type="ECO:0000313" key="3">
    <source>
        <dbReference type="EMBL" id="CAH0991700.1"/>
    </source>
</evidence>
<gene>
    <name evidence="3" type="primary">hipO</name>
    <name evidence="3" type="ORF">SIN8267_01814</name>
</gene>
<keyword evidence="4" id="KW-1185">Reference proteome</keyword>
<evidence type="ECO:0000256" key="1">
    <source>
        <dbReference type="ARBA" id="ARBA00022801"/>
    </source>
</evidence>
<dbReference type="PANTHER" id="PTHR11014:SF63">
    <property type="entry name" value="METALLOPEPTIDASE, PUTATIVE (AFU_ORTHOLOGUE AFUA_6G09600)-RELATED"/>
    <property type="match status" value="1"/>
</dbReference>
<dbReference type="GO" id="GO:0047980">
    <property type="term" value="F:hippurate hydrolase activity"/>
    <property type="evidence" value="ECO:0007669"/>
    <property type="project" value="UniProtKB-EC"/>
</dbReference>
<dbReference type="Gene3D" id="3.30.70.360">
    <property type="match status" value="1"/>
</dbReference>
<dbReference type="EC" id="3.5.1.32" evidence="3"/>
<sequence>MKFITDNDSYHQRMTQWRHAFHRCPETAFEEHQTSALIAQVLSQAGIEHHRGLGTTGIVATLKGSDPAAGTLALRADMDALDLQELNSCGHKSSIDGKMHGCGHDGHSAMLLGAACYLAEHPESITGTVHFIFQPAEENEGGAREMIKEGLFQQFPVDAVFGMHNWPALPAGRAAVNDSSVMSAFDTFEITVHGQGCHAAMPHQGVDPIVIASELVLALQTIVSRSVDPLESAVVTVTQIHGGDALNVIPNEVVIRGTCRFFKAEVQQLIIEHMQRLSDAITLAHGASATVAYTPRYPATVNTADEAALAASVLRQLIGEQQVEKNLAPSMGAEDFAFMLADNPGAYIWLGNGSEQHQAPLHNPYYDFNDAILPTGANYWINLVGSWFENQAKS</sequence>
<dbReference type="SUPFAM" id="SSF55031">
    <property type="entry name" value="Bacterial exopeptidase dimerisation domain"/>
    <property type="match status" value="1"/>
</dbReference>
<dbReference type="InterPro" id="IPR002933">
    <property type="entry name" value="Peptidase_M20"/>
</dbReference>
<dbReference type="NCBIfam" id="TIGR01891">
    <property type="entry name" value="amidohydrolases"/>
    <property type="match status" value="1"/>
</dbReference>
<accession>A0ABM9AET2</accession>
<dbReference type="InterPro" id="IPR011650">
    <property type="entry name" value="Peptidase_M20_dimer"/>
</dbReference>
<dbReference type="Proteomes" id="UP000838100">
    <property type="component" value="Unassembled WGS sequence"/>
</dbReference>
<keyword evidence="1 3" id="KW-0378">Hydrolase</keyword>
<proteinExistence type="predicted"/>
<feature type="domain" description="Peptidase M20 dimerisation" evidence="2">
    <location>
        <begin position="187"/>
        <end position="277"/>
    </location>
</feature>
<dbReference type="CDD" id="cd05666">
    <property type="entry name" value="M20_Acy1-like"/>
    <property type="match status" value="1"/>
</dbReference>
<dbReference type="Pfam" id="PF07687">
    <property type="entry name" value="M20_dimer"/>
    <property type="match status" value="1"/>
</dbReference>
<reference evidence="3" key="1">
    <citation type="submission" date="2021-12" db="EMBL/GenBank/DDBJ databases">
        <authorList>
            <person name="Rodrigo-Torres L."/>
            <person name="Arahal R. D."/>
            <person name="Lucena T."/>
        </authorList>
    </citation>
    <scope>NUCLEOTIDE SEQUENCE</scope>
    <source>
        <strain evidence="3">CECT 8267</strain>
    </source>
</reference>